<dbReference type="AlphaFoldDB" id="A0AAD5QT44"/>
<gene>
    <name evidence="1" type="ORF">KIN20_019771</name>
</gene>
<proteinExistence type="predicted"/>
<dbReference type="EMBL" id="JAHQIW010003948">
    <property type="protein sequence ID" value="KAJ1360729.1"/>
    <property type="molecule type" value="Genomic_DNA"/>
</dbReference>
<evidence type="ECO:0000313" key="1">
    <source>
        <dbReference type="EMBL" id="KAJ1360729.1"/>
    </source>
</evidence>
<comment type="caution">
    <text evidence="1">The sequence shown here is derived from an EMBL/GenBank/DDBJ whole genome shotgun (WGS) entry which is preliminary data.</text>
</comment>
<name>A0AAD5QT44_PARTN</name>
<evidence type="ECO:0000313" key="2">
    <source>
        <dbReference type="Proteomes" id="UP001196413"/>
    </source>
</evidence>
<reference evidence="1" key="1">
    <citation type="submission" date="2021-06" db="EMBL/GenBank/DDBJ databases">
        <title>Parelaphostrongylus tenuis whole genome reference sequence.</title>
        <authorList>
            <person name="Garwood T.J."/>
            <person name="Larsen P.A."/>
            <person name="Fountain-Jones N.M."/>
            <person name="Garbe J.R."/>
            <person name="Macchietto M.G."/>
            <person name="Kania S.A."/>
            <person name="Gerhold R.W."/>
            <person name="Richards J.E."/>
            <person name="Wolf T.M."/>
        </authorList>
    </citation>
    <scope>NUCLEOTIDE SEQUENCE</scope>
    <source>
        <strain evidence="1">MNPRO001-30</strain>
        <tissue evidence="1">Meninges</tissue>
    </source>
</reference>
<protein>
    <submittedName>
        <fullName evidence="1">Uncharacterized protein</fullName>
    </submittedName>
</protein>
<organism evidence="1 2">
    <name type="scientific">Parelaphostrongylus tenuis</name>
    <name type="common">Meningeal worm</name>
    <dbReference type="NCBI Taxonomy" id="148309"/>
    <lineage>
        <taxon>Eukaryota</taxon>
        <taxon>Metazoa</taxon>
        <taxon>Ecdysozoa</taxon>
        <taxon>Nematoda</taxon>
        <taxon>Chromadorea</taxon>
        <taxon>Rhabditida</taxon>
        <taxon>Rhabditina</taxon>
        <taxon>Rhabditomorpha</taxon>
        <taxon>Strongyloidea</taxon>
        <taxon>Metastrongylidae</taxon>
        <taxon>Parelaphostrongylus</taxon>
    </lineage>
</organism>
<dbReference type="Proteomes" id="UP001196413">
    <property type="component" value="Unassembled WGS sequence"/>
</dbReference>
<keyword evidence="2" id="KW-1185">Reference proteome</keyword>
<accession>A0AAD5QT44</accession>
<sequence>MDGGKGRKSVCGMSPRSSASLILTSLLWEGRTADTVARGKWDSCCQACYSPENSGGDKRGRAREWMKIFTQDEKIES</sequence>